<dbReference type="Proteomes" id="UP000572863">
    <property type="component" value="Unassembled WGS sequence"/>
</dbReference>
<name>A0ABX2R358_9PSED</name>
<dbReference type="RefSeq" id="WP_177061888.1">
    <property type="nucleotide sequence ID" value="NZ_JACAQO010000022.1"/>
</dbReference>
<comment type="caution">
    <text evidence="1">The sequence shown here is derived from an EMBL/GenBank/DDBJ whole genome shotgun (WGS) entry which is preliminary data.</text>
</comment>
<gene>
    <name evidence="1" type="ORF">HX871_28610</name>
</gene>
<dbReference type="InterPro" id="IPR043733">
    <property type="entry name" value="DUF5677"/>
</dbReference>
<reference evidence="1 2" key="1">
    <citation type="submission" date="2020-04" db="EMBL/GenBank/DDBJ databases">
        <title>Molecular characterization of pseudomonads from Agaricus bisporus reveal novel blotch 2 pathogens in Western Europe.</title>
        <authorList>
            <person name="Taparia T."/>
            <person name="Krijger M."/>
            <person name="Haynes E."/>
            <person name="Elpinstone J.G."/>
            <person name="Noble R."/>
            <person name="Van Der Wolf J."/>
        </authorList>
    </citation>
    <scope>NUCLEOTIDE SEQUENCE [LARGE SCALE GENOMIC DNA]</scope>
    <source>
        <strain evidence="1 2">P7774</strain>
    </source>
</reference>
<dbReference type="Pfam" id="PF18928">
    <property type="entry name" value="DUF5677"/>
    <property type="match status" value="1"/>
</dbReference>
<accession>A0ABX2R358</accession>
<evidence type="ECO:0000313" key="2">
    <source>
        <dbReference type="Proteomes" id="UP000572863"/>
    </source>
</evidence>
<keyword evidence="2" id="KW-1185">Reference proteome</keyword>
<organism evidence="1 2">
    <name type="scientific">Pseudomonas reactans</name>
    <dbReference type="NCBI Taxonomy" id="117680"/>
    <lineage>
        <taxon>Bacteria</taxon>
        <taxon>Pseudomonadati</taxon>
        <taxon>Pseudomonadota</taxon>
        <taxon>Gammaproteobacteria</taxon>
        <taxon>Pseudomonadales</taxon>
        <taxon>Pseudomonadaceae</taxon>
        <taxon>Pseudomonas</taxon>
    </lineage>
</organism>
<evidence type="ECO:0000313" key="1">
    <source>
        <dbReference type="EMBL" id="NWD98393.1"/>
    </source>
</evidence>
<protein>
    <submittedName>
        <fullName evidence="1">Uncharacterized protein</fullName>
    </submittedName>
</protein>
<sequence>MDQASVDDLYEKGFLSPAIEKVRESYKSTYRKSFEEAETASGVAQLLVMGAGADRYIPHQMASLVFFHKLVRSCQAAILLCERGLIVDAQTLCRSAVEALFHAVALINDPSVFVRMCRAGDIEDRKQAKAMIKSLAELGLSEKNIQDLNEVISRAEGEGAGFSTFEAAQVAGLIPLYETMYRGLSSVASHATFRSMDSSLLVRDGEPVLITGPTDYHLEFTLGILKTCLDISSNRLRDSFVFEE</sequence>
<dbReference type="EMBL" id="JACARY010000073">
    <property type="protein sequence ID" value="NWD98393.1"/>
    <property type="molecule type" value="Genomic_DNA"/>
</dbReference>
<proteinExistence type="predicted"/>